<feature type="domain" description="Sigma-54 factor interaction" evidence="6">
    <location>
        <begin position="142"/>
        <end position="371"/>
    </location>
</feature>
<protein>
    <submittedName>
        <fullName evidence="8">DNA-binding transcriptional response regulator, NtrC family, contains REC, AAA-type ATPase, and a Fis-type DNA-binding domains</fullName>
    </submittedName>
</protein>
<dbReference type="SUPFAM" id="SSF52540">
    <property type="entry name" value="P-loop containing nucleoside triphosphate hydrolases"/>
    <property type="match status" value="1"/>
</dbReference>
<evidence type="ECO:0000256" key="1">
    <source>
        <dbReference type="ARBA" id="ARBA00022741"/>
    </source>
</evidence>
<sequence>MSARILIIDDEEALRKLLSRIIGLEGFVVKEAASLDAALTILHRNEIDVVLCDVKLPDGSGVAFVKELKKRFPQAECILLTAYGNISDGVLAIKNGAFDYITKGNDNDRIIPLLHQAADRVAENRKAAVGIKDLSNKGFDAIIGKGPQVTMALSLARKIAPTDVNVLLLGETGTGKEVFAGAIHSGSKRADKPFIAINCSAFSRDLLEGELFGHKAGAYTGAVKDKKGIIQLADKGTLFLDEIGEMDAGLQAKLLRVLENGEFIRLGDEKPTRVDVRFIAATNRNLEKEIAEGHFREDLFYRLNGFSISLPPLRDRTEDIAALAGYFLQRYAQKEQQPVKQLHPDTLHLLKQNKWKGNIRELKNVMERAAILTDGNEILPSHLPYEIQVANTDQSNNLSLAGVEKKHISKVLQYTGGNKTRTAELLGIGLTTLYRKMEEYQLVIPK</sequence>
<dbReference type="Pfam" id="PF00072">
    <property type="entry name" value="Response_reg"/>
    <property type="match status" value="1"/>
</dbReference>
<dbReference type="SMART" id="SM00448">
    <property type="entry name" value="REC"/>
    <property type="match status" value="1"/>
</dbReference>
<keyword evidence="8" id="KW-0238">DNA-binding</keyword>
<evidence type="ECO:0000313" key="8">
    <source>
        <dbReference type="EMBL" id="SJZ45457.1"/>
    </source>
</evidence>
<dbReference type="OrthoDB" id="9767106at2"/>
<dbReference type="EMBL" id="FUWH01000002">
    <property type="protein sequence ID" value="SJZ45457.1"/>
    <property type="molecule type" value="Genomic_DNA"/>
</dbReference>
<dbReference type="PROSITE" id="PS50110">
    <property type="entry name" value="RESPONSE_REGULATORY"/>
    <property type="match status" value="1"/>
</dbReference>
<dbReference type="SMART" id="SM00382">
    <property type="entry name" value="AAA"/>
    <property type="match status" value="1"/>
</dbReference>
<dbReference type="CDD" id="cd00009">
    <property type="entry name" value="AAA"/>
    <property type="match status" value="1"/>
</dbReference>
<dbReference type="PROSITE" id="PS00676">
    <property type="entry name" value="SIGMA54_INTERACT_2"/>
    <property type="match status" value="1"/>
</dbReference>
<dbReference type="RefSeq" id="WP_078830072.1">
    <property type="nucleotide sequence ID" value="NZ_FUWH01000002.1"/>
</dbReference>
<dbReference type="PRINTS" id="PR01590">
    <property type="entry name" value="HTHFIS"/>
</dbReference>
<dbReference type="Pfam" id="PF25601">
    <property type="entry name" value="AAA_lid_14"/>
    <property type="match status" value="1"/>
</dbReference>
<dbReference type="InterPro" id="IPR009057">
    <property type="entry name" value="Homeodomain-like_sf"/>
</dbReference>
<dbReference type="Gene3D" id="3.40.50.2300">
    <property type="match status" value="1"/>
</dbReference>
<dbReference type="SUPFAM" id="SSF52172">
    <property type="entry name" value="CheY-like"/>
    <property type="match status" value="1"/>
</dbReference>
<dbReference type="PANTHER" id="PTHR32071:SF121">
    <property type="entry name" value="SIGMA L-DEPENDENT TRANSCRIPTIONAL REGULATOR YQIR-RELATED"/>
    <property type="match status" value="1"/>
</dbReference>
<feature type="modified residue" description="4-aspartylphosphate" evidence="5">
    <location>
        <position position="53"/>
    </location>
</feature>
<dbReference type="GO" id="GO:0000160">
    <property type="term" value="P:phosphorelay signal transduction system"/>
    <property type="evidence" value="ECO:0007669"/>
    <property type="project" value="InterPro"/>
</dbReference>
<dbReference type="FunFam" id="3.40.50.300:FF:000006">
    <property type="entry name" value="DNA-binding transcriptional regulator NtrC"/>
    <property type="match status" value="1"/>
</dbReference>
<dbReference type="GO" id="GO:0006355">
    <property type="term" value="P:regulation of DNA-templated transcription"/>
    <property type="evidence" value="ECO:0007669"/>
    <property type="project" value="InterPro"/>
</dbReference>
<dbReference type="Pfam" id="PF02954">
    <property type="entry name" value="HTH_8"/>
    <property type="match status" value="1"/>
</dbReference>
<evidence type="ECO:0000256" key="2">
    <source>
        <dbReference type="ARBA" id="ARBA00022840"/>
    </source>
</evidence>
<dbReference type="GO" id="GO:0005524">
    <property type="term" value="F:ATP binding"/>
    <property type="evidence" value="ECO:0007669"/>
    <property type="project" value="UniProtKB-KW"/>
</dbReference>
<dbReference type="InterPro" id="IPR011006">
    <property type="entry name" value="CheY-like_superfamily"/>
</dbReference>
<dbReference type="InterPro" id="IPR003593">
    <property type="entry name" value="AAA+_ATPase"/>
</dbReference>
<accession>A0A1T4KT24</accession>
<dbReference type="GO" id="GO:0043565">
    <property type="term" value="F:sequence-specific DNA binding"/>
    <property type="evidence" value="ECO:0007669"/>
    <property type="project" value="InterPro"/>
</dbReference>
<keyword evidence="9" id="KW-1185">Reference proteome</keyword>
<dbReference type="InterPro" id="IPR025943">
    <property type="entry name" value="Sigma_54_int_dom_ATP-bd_2"/>
</dbReference>
<keyword evidence="1" id="KW-0547">Nucleotide-binding</keyword>
<dbReference type="InterPro" id="IPR002197">
    <property type="entry name" value="HTH_Fis"/>
</dbReference>
<dbReference type="InterPro" id="IPR001789">
    <property type="entry name" value="Sig_transdc_resp-reg_receiver"/>
</dbReference>
<dbReference type="Gene3D" id="1.10.10.60">
    <property type="entry name" value="Homeodomain-like"/>
    <property type="match status" value="1"/>
</dbReference>
<evidence type="ECO:0000313" key="9">
    <source>
        <dbReference type="Proteomes" id="UP000190888"/>
    </source>
</evidence>
<dbReference type="InterPro" id="IPR025662">
    <property type="entry name" value="Sigma_54_int_dom_ATP-bd_1"/>
</dbReference>
<organism evidence="8 9">
    <name type="scientific">Sediminibacterium ginsengisoli</name>
    <dbReference type="NCBI Taxonomy" id="413434"/>
    <lineage>
        <taxon>Bacteria</taxon>
        <taxon>Pseudomonadati</taxon>
        <taxon>Bacteroidota</taxon>
        <taxon>Chitinophagia</taxon>
        <taxon>Chitinophagales</taxon>
        <taxon>Chitinophagaceae</taxon>
        <taxon>Sediminibacterium</taxon>
    </lineage>
</organism>
<evidence type="ECO:0000256" key="5">
    <source>
        <dbReference type="PROSITE-ProRule" id="PRU00169"/>
    </source>
</evidence>
<feature type="domain" description="Response regulatory" evidence="7">
    <location>
        <begin position="4"/>
        <end position="118"/>
    </location>
</feature>
<dbReference type="STRING" id="413434.SAMN04488132_10292"/>
<keyword evidence="2" id="KW-0067">ATP-binding</keyword>
<dbReference type="PROSITE" id="PS50045">
    <property type="entry name" value="SIGMA54_INTERACT_4"/>
    <property type="match status" value="1"/>
</dbReference>
<evidence type="ECO:0000256" key="3">
    <source>
        <dbReference type="ARBA" id="ARBA00023015"/>
    </source>
</evidence>
<dbReference type="Pfam" id="PF00158">
    <property type="entry name" value="Sigma54_activat"/>
    <property type="match status" value="1"/>
</dbReference>
<keyword evidence="5" id="KW-0597">Phosphoprotein</keyword>
<proteinExistence type="predicted"/>
<keyword evidence="3" id="KW-0805">Transcription regulation</keyword>
<evidence type="ECO:0000259" key="6">
    <source>
        <dbReference type="PROSITE" id="PS50045"/>
    </source>
</evidence>
<evidence type="ECO:0000259" key="7">
    <source>
        <dbReference type="PROSITE" id="PS50110"/>
    </source>
</evidence>
<dbReference type="SUPFAM" id="SSF46689">
    <property type="entry name" value="Homeodomain-like"/>
    <property type="match status" value="1"/>
</dbReference>
<keyword evidence="4" id="KW-0804">Transcription</keyword>
<gene>
    <name evidence="8" type="ORF">SAMN04488132_10292</name>
</gene>
<dbReference type="Proteomes" id="UP000190888">
    <property type="component" value="Unassembled WGS sequence"/>
</dbReference>
<dbReference type="AlphaFoldDB" id="A0A1T4KT24"/>
<dbReference type="Gene3D" id="1.10.8.60">
    <property type="match status" value="1"/>
</dbReference>
<dbReference type="PROSITE" id="PS00675">
    <property type="entry name" value="SIGMA54_INTERACT_1"/>
    <property type="match status" value="1"/>
</dbReference>
<dbReference type="PANTHER" id="PTHR32071">
    <property type="entry name" value="TRANSCRIPTIONAL REGULATORY PROTEIN"/>
    <property type="match status" value="1"/>
</dbReference>
<reference evidence="8 9" key="1">
    <citation type="submission" date="2017-02" db="EMBL/GenBank/DDBJ databases">
        <authorList>
            <person name="Peterson S.W."/>
        </authorList>
    </citation>
    <scope>NUCLEOTIDE SEQUENCE [LARGE SCALE GENOMIC DNA]</scope>
    <source>
        <strain evidence="8 9">DSM 22335</strain>
    </source>
</reference>
<dbReference type="Gene3D" id="3.40.50.300">
    <property type="entry name" value="P-loop containing nucleotide triphosphate hydrolases"/>
    <property type="match status" value="1"/>
</dbReference>
<dbReference type="InterPro" id="IPR058031">
    <property type="entry name" value="AAA_lid_NorR"/>
</dbReference>
<dbReference type="InterPro" id="IPR027417">
    <property type="entry name" value="P-loop_NTPase"/>
</dbReference>
<dbReference type="InterPro" id="IPR002078">
    <property type="entry name" value="Sigma_54_int"/>
</dbReference>
<name>A0A1T4KT24_9BACT</name>
<evidence type="ECO:0000256" key="4">
    <source>
        <dbReference type="ARBA" id="ARBA00023163"/>
    </source>
</evidence>